<feature type="signal peptide" evidence="2">
    <location>
        <begin position="1"/>
        <end position="26"/>
    </location>
</feature>
<evidence type="ECO:0000256" key="1">
    <source>
        <dbReference type="SAM" id="MobiDB-lite"/>
    </source>
</evidence>
<dbReference type="Proteomes" id="UP000317691">
    <property type="component" value="Unassembled WGS sequence"/>
</dbReference>
<proteinExistence type="predicted"/>
<feature type="domain" description="FlgD/Vpr Ig-like" evidence="3">
    <location>
        <begin position="943"/>
        <end position="993"/>
    </location>
</feature>
<dbReference type="Gene3D" id="2.60.120.260">
    <property type="entry name" value="Galactose-binding domain-like"/>
    <property type="match status" value="1"/>
</dbReference>
<dbReference type="InterPro" id="IPR015943">
    <property type="entry name" value="WD40/YVTN_repeat-like_dom_sf"/>
</dbReference>
<gene>
    <name evidence="4" type="ORF">E6K79_06075</name>
</gene>
<reference evidence="4 5" key="1">
    <citation type="journal article" date="2019" name="Nat. Microbiol.">
        <title>Mediterranean grassland soil C-N compound turnover is dependent on rainfall and depth, and is mediated by genomically divergent microorganisms.</title>
        <authorList>
            <person name="Diamond S."/>
            <person name="Andeer P.F."/>
            <person name="Li Z."/>
            <person name="Crits-Christoph A."/>
            <person name="Burstein D."/>
            <person name="Anantharaman K."/>
            <person name="Lane K.R."/>
            <person name="Thomas B.C."/>
            <person name="Pan C."/>
            <person name="Northen T.R."/>
            <person name="Banfield J.F."/>
        </authorList>
    </citation>
    <scope>NUCLEOTIDE SEQUENCE [LARGE SCALE GENOMIC DNA]</scope>
    <source>
        <strain evidence="4">WS_9</strain>
    </source>
</reference>
<dbReference type="InterPro" id="IPR025965">
    <property type="entry name" value="FlgD/Vpr_Ig-like"/>
</dbReference>
<evidence type="ECO:0000256" key="2">
    <source>
        <dbReference type="SAM" id="SignalP"/>
    </source>
</evidence>
<dbReference type="Gene3D" id="2.130.10.10">
    <property type="entry name" value="YVTN repeat-like/Quinoprotein amine dehydrogenase"/>
    <property type="match status" value="1"/>
</dbReference>
<comment type="caution">
    <text evidence="4">The sequence shown here is derived from an EMBL/GenBank/DDBJ whole genome shotgun (WGS) entry which is preliminary data.</text>
</comment>
<dbReference type="NCBIfam" id="TIGR04183">
    <property type="entry name" value="Por_Secre_tail"/>
    <property type="match status" value="1"/>
</dbReference>
<feature type="region of interest" description="Disordered" evidence="1">
    <location>
        <begin position="229"/>
        <end position="261"/>
    </location>
</feature>
<name>A0A538TMQ9_UNCEI</name>
<dbReference type="SUPFAM" id="SSF110296">
    <property type="entry name" value="Oligoxyloglucan reducing end-specific cellobiohydrolase"/>
    <property type="match status" value="1"/>
</dbReference>
<accession>A0A538TMQ9</accession>
<protein>
    <submittedName>
        <fullName evidence="4">T9SS type A sorting domain-containing protein</fullName>
    </submittedName>
</protein>
<evidence type="ECO:0000313" key="4">
    <source>
        <dbReference type="EMBL" id="TMQ64910.1"/>
    </source>
</evidence>
<keyword evidence="2" id="KW-0732">Signal</keyword>
<evidence type="ECO:0000259" key="3">
    <source>
        <dbReference type="Pfam" id="PF13860"/>
    </source>
</evidence>
<dbReference type="AlphaFoldDB" id="A0A538TMQ9"/>
<dbReference type="InterPro" id="IPR026444">
    <property type="entry name" value="Secre_tail"/>
</dbReference>
<dbReference type="Gene3D" id="2.60.40.4070">
    <property type="match status" value="1"/>
</dbReference>
<dbReference type="Gene3D" id="2.60.120.380">
    <property type="match status" value="1"/>
</dbReference>
<dbReference type="EMBL" id="VBOZ01000016">
    <property type="protein sequence ID" value="TMQ64910.1"/>
    <property type="molecule type" value="Genomic_DNA"/>
</dbReference>
<evidence type="ECO:0000313" key="5">
    <source>
        <dbReference type="Proteomes" id="UP000317691"/>
    </source>
</evidence>
<dbReference type="Pfam" id="PF13860">
    <property type="entry name" value="FlgD_ig"/>
    <property type="match status" value="1"/>
</dbReference>
<feature type="chain" id="PRO_5021785773" evidence="2">
    <location>
        <begin position="27"/>
        <end position="1008"/>
    </location>
</feature>
<sequence>MRTRQHVPILLVALLLLLVLTPLSQAATPSSGTMSTATPSLAWTGGPFTGSSSNPVAADCSNSTCDIYLLTLSGTDPSIHKVTVRIDWTNPLNDLDLHVFNNATNAEIAVDGQAVGNAEQVTFAADPAVVYRVSVLVYRAVNESYTAKADLVTVPAEPPNQFRTATYTRFDFGFRPEVKLPDQERSQVFIDQDVEPEIEIDRFGTIYIGAIRGIPGGVDFWRSDDGGTSFRFLGQPDGTQNPTPTPNPPPEGGVGGGDDDIALGDPFFVVPPVPGVSPGIQSTGRVYVTSLWLGSATMSVSQDRGDHWTPFPFTTAQLDRQWNVARGEKTVYMSLRKAAQLQAGQFDVYVAQSDDGGATWPKGSFVRDPLSSAGDDVGGNSVIQSNGTLLGTFVSRDRHDLYVWRTPKYPSSAPANIPVGTMDVPVFTPNTFDTGLIFHGAGDLTTSNRFPIMAVDRGDNIHIVFSDRHNIYLVSCPAGANPTLPASWTKPVPLNAPRVAGFEFTRTCVLPWIHGGAPGKVGVIWYATDVQGDPDTPDFETAQVPWKLVYAQVDNALSTTPSVYLDIASKQGGGVVHRGQVCLRGLGCPSGTRELAEYSSLTVDNDGFPNIIYAADTIDGVDPPSTAAICFYTKGANRPLGGGGQGPMTEIDCNSASLSQSGGWHDMTDARATDGHYCRNVGAKQSSKAYLEFRYTGTEVDLLIARGPRGGDAEVKIDGASKGKVTFYRPPSDPAHPDGTGKNDLTFGEYVAFPTSSGTHTFRLNVLNDIGPANGLARDIIYVDGLLIAGSTQGSANPTETTITFTGTAPSGVAGAPGMAVEHVSTTEKQQLIEGVLEVPEETLGSRELKILDPAGALLGDAPNLLPTGALQAIPTTPGSYGFAVMNWGSSPMPYTLRVITTNSTTAHLTGAVPAGTAGSGKVVIPDPVDGVAVMRYAMEQGGHVVVRVYDVAGRLVHRFEEDQPAGSYGISWDGRRADGRRVPSGIYFYRVTLPGGKETVQRTAILR</sequence>
<organism evidence="4 5">
    <name type="scientific">Eiseniibacteriota bacterium</name>
    <dbReference type="NCBI Taxonomy" id="2212470"/>
    <lineage>
        <taxon>Bacteria</taxon>
        <taxon>Candidatus Eiseniibacteriota</taxon>
    </lineage>
</organism>